<dbReference type="Pfam" id="PF01652">
    <property type="entry name" value="IF4E"/>
    <property type="match status" value="1"/>
</dbReference>
<evidence type="ECO:0000256" key="1">
    <source>
        <dbReference type="ARBA" id="ARBA00009860"/>
    </source>
</evidence>
<sequence>MSEELNQATKDLSLEEQPQQAQQEVEFKHPLNSKWTLWYTKPASGKEAWSDLLKPIISFESVEEFWGIFNSVPQPNELPLKGDYHLFRDDIKPEWEDERNTEGGRWSFEFKAKNSVDINELWLRGLMSVIGETIQDDENEVNGIVLNNRKFAYRISLWTKTTTKGKLFQIGERFKKVLKLNDADSIEFYTHKGSDSRDAKPILMI</sequence>
<comment type="similarity">
    <text evidence="1 6">Belongs to the eukaryotic initiation factor 4E family.</text>
</comment>
<evidence type="ECO:0000313" key="9">
    <source>
        <dbReference type="Proteomes" id="UP000769528"/>
    </source>
</evidence>
<keyword evidence="3" id="KW-0810">Translation regulation</keyword>
<dbReference type="PANTHER" id="PTHR11960">
    <property type="entry name" value="EUKARYOTIC TRANSLATION INITIATION FACTOR 4E RELATED"/>
    <property type="match status" value="1"/>
</dbReference>
<keyword evidence="9" id="KW-1185">Reference proteome</keyword>
<evidence type="ECO:0008006" key="10">
    <source>
        <dbReference type="Google" id="ProtNLM"/>
    </source>
</evidence>
<dbReference type="GO" id="GO:0003743">
    <property type="term" value="F:translation initiation factor activity"/>
    <property type="evidence" value="ECO:0007669"/>
    <property type="project" value="UniProtKB-KW"/>
</dbReference>
<evidence type="ECO:0000256" key="7">
    <source>
        <dbReference type="SAM" id="MobiDB-lite"/>
    </source>
</evidence>
<evidence type="ECO:0000256" key="4">
    <source>
        <dbReference type="ARBA" id="ARBA00022884"/>
    </source>
</evidence>
<protein>
    <recommendedName>
        <fullName evidence="10">Eukaryotic translation initiation factor 4E</fullName>
    </recommendedName>
</protein>
<dbReference type="Gene3D" id="3.30.760.10">
    <property type="entry name" value="RNA Cap, Translation Initiation Factor Eif4e"/>
    <property type="match status" value="1"/>
</dbReference>
<proteinExistence type="inferred from homology"/>
<reference evidence="8" key="2">
    <citation type="submission" date="2021-01" db="EMBL/GenBank/DDBJ databases">
        <authorList>
            <person name="Schikora-Tamarit M.A."/>
        </authorList>
    </citation>
    <scope>NUCLEOTIDE SEQUENCE</scope>
    <source>
        <strain evidence="8">CBS6341</strain>
    </source>
</reference>
<organism evidence="8 9">
    <name type="scientific">Wickerhamomyces mucosus</name>
    <dbReference type="NCBI Taxonomy" id="1378264"/>
    <lineage>
        <taxon>Eukaryota</taxon>
        <taxon>Fungi</taxon>
        <taxon>Dikarya</taxon>
        <taxon>Ascomycota</taxon>
        <taxon>Saccharomycotina</taxon>
        <taxon>Saccharomycetes</taxon>
        <taxon>Phaffomycetales</taxon>
        <taxon>Wickerhamomycetaceae</taxon>
        <taxon>Wickerhamomyces</taxon>
    </lineage>
</organism>
<dbReference type="PANTHER" id="PTHR11960:SF8">
    <property type="entry name" value="EUKARYOTIC TRANSLATION INITIATION FACTOR 4E1-RELATED"/>
    <property type="match status" value="1"/>
</dbReference>
<comment type="caution">
    <text evidence="8">The sequence shown here is derived from an EMBL/GenBank/DDBJ whole genome shotgun (WGS) entry which is preliminary data.</text>
</comment>
<feature type="compositionally biased region" description="Polar residues" evidence="7">
    <location>
        <begin position="1"/>
        <end position="10"/>
    </location>
</feature>
<dbReference type="InterPro" id="IPR023398">
    <property type="entry name" value="TIF_eIF4e-like"/>
</dbReference>
<keyword evidence="5 6" id="KW-0648">Protein biosynthesis</keyword>
<feature type="region of interest" description="Disordered" evidence="7">
    <location>
        <begin position="1"/>
        <end position="21"/>
    </location>
</feature>
<dbReference type="Proteomes" id="UP000769528">
    <property type="component" value="Unassembled WGS sequence"/>
</dbReference>
<keyword evidence="4 6" id="KW-0694">RNA-binding</keyword>
<dbReference type="SUPFAM" id="SSF55418">
    <property type="entry name" value="eIF4e-like"/>
    <property type="match status" value="1"/>
</dbReference>
<keyword evidence="2 6" id="KW-0396">Initiation factor</keyword>
<evidence type="ECO:0000256" key="6">
    <source>
        <dbReference type="RuleBase" id="RU004374"/>
    </source>
</evidence>
<name>A0A9P8TAL9_9ASCO</name>
<dbReference type="GO" id="GO:0006417">
    <property type="term" value="P:regulation of translation"/>
    <property type="evidence" value="ECO:0007669"/>
    <property type="project" value="UniProtKB-KW"/>
</dbReference>
<dbReference type="GO" id="GO:0016281">
    <property type="term" value="C:eukaryotic translation initiation factor 4F complex"/>
    <property type="evidence" value="ECO:0007669"/>
    <property type="project" value="TreeGrafter"/>
</dbReference>
<dbReference type="InterPro" id="IPR001040">
    <property type="entry name" value="TIF_eIF_4E"/>
</dbReference>
<dbReference type="GO" id="GO:0000340">
    <property type="term" value="F:RNA 7-methylguanosine cap binding"/>
    <property type="evidence" value="ECO:0007669"/>
    <property type="project" value="TreeGrafter"/>
</dbReference>
<dbReference type="AlphaFoldDB" id="A0A9P8TAL9"/>
<dbReference type="OrthoDB" id="590761at2759"/>
<evidence type="ECO:0000313" key="8">
    <source>
        <dbReference type="EMBL" id="KAH3671226.1"/>
    </source>
</evidence>
<evidence type="ECO:0000256" key="2">
    <source>
        <dbReference type="ARBA" id="ARBA00022540"/>
    </source>
</evidence>
<accession>A0A9P8TAL9</accession>
<dbReference type="PROSITE" id="PS00813">
    <property type="entry name" value="IF4E"/>
    <property type="match status" value="1"/>
</dbReference>
<gene>
    <name evidence="8" type="ORF">WICMUC_004743</name>
</gene>
<dbReference type="InterPro" id="IPR019770">
    <property type="entry name" value="TIF_eIF_4E_CS"/>
</dbReference>
<reference evidence="8" key="1">
    <citation type="journal article" date="2021" name="Open Biol.">
        <title>Shared evolutionary footprints suggest mitochondrial oxidative damage underlies multiple complex I losses in fungi.</title>
        <authorList>
            <person name="Schikora-Tamarit M.A."/>
            <person name="Marcet-Houben M."/>
            <person name="Nosek J."/>
            <person name="Gabaldon T."/>
        </authorList>
    </citation>
    <scope>NUCLEOTIDE SEQUENCE</scope>
    <source>
        <strain evidence="8">CBS6341</strain>
    </source>
</reference>
<evidence type="ECO:0000256" key="5">
    <source>
        <dbReference type="ARBA" id="ARBA00022917"/>
    </source>
</evidence>
<evidence type="ECO:0000256" key="3">
    <source>
        <dbReference type="ARBA" id="ARBA00022845"/>
    </source>
</evidence>
<dbReference type="EMBL" id="JAEUBF010001283">
    <property type="protein sequence ID" value="KAH3671226.1"/>
    <property type="molecule type" value="Genomic_DNA"/>
</dbReference>